<evidence type="ECO:0008006" key="3">
    <source>
        <dbReference type="Google" id="ProtNLM"/>
    </source>
</evidence>
<name>A0A433RRQ6_9BACL</name>
<dbReference type="EMBL" id="JTFC01000033">
    <property type="protein sequence ID" value="RUS53861.1"/>
    <property type="molecule type" value="Genomic_DNA"/>
</dbReference>
<dbReference type="InterPro" id="IPR026487">
    <property type="entry name" value="CHP04141"/>
</dbReference>
<accession>A0A433RRQ6</accession>
<gene>
    <name evidence="1" type="ORF">QI30_14295</name>
</gene>
<protein>
    <recommendedName>
        <fullName evidence="3">Sporadically distributed protein, TIGR04141 family</fullName>
    </recommendedName>
</protein>
<dbReference type="OrthoDB" id="2987219at2"/>
<evidence type="ECO:0000313" key="1">
    <source>
        <dbReference type="EMBL" id="RUS53861.1"/>
    </source>
</evidence>
<keyword evidence="2" id="KW-1185">Reference proteome</keyword>
<dbReference type="AlphaFoldDB" id="A0A433RRQ6"/>
<dbReference type="NCBIfam" id="TIGR04141">
    <property type="entry name" value="TIGR04141 family sporadically distributed protein"/>
    <property type="match status" value="1"/>
</dbReference>
<dbReference type="RefSeq" id="WP_126991291.1">
    <property type="nucleotide sequence ID" value="NZ_JTFC01000033.1"/>
</dbReference>
<sequence length="540" mass="63959">MAKVNVYKIDWKNHRAFEESLDGKLDLIAQNNEIDGFYFKYYEFVPNNENTKSVGWKWILREFNREEIKINNQPRAILIIEFDDEMFAIAFGSSYFYIDRYADKDFPFDIAKRVKCTEIKTTTVVSPNVRRNKSINSFVNYSNLEFDSGESFAKLKAKVEIGKLKGDISIGETFEFGNSIKVDIKRPDLETVSKLLELFKEILNLEAIYPIPLFNKVTDIQLIDELERNLKENGENNKERIGISEVDIIGVNEIFNNQDATYLLMLDDGNEQLEEITYSELEKIAEQKRFKLSDKLLELKIQVIKEDGTTYTERVRKLIDYIDDEKRCVLNKGIWYHFNDDYQKYLSASLSEIDVFYNEKYDFSEEIHNEYLEKKYNEIKKNEEYKDLSKEEVIKKIKRKFYAEYAFNSLRKEDGFELYDRQNVRVINSNVELMDLYKEETMFAVKIGSASSDLCYAIDQSLASLKVYKHRLAKDKDLITIKNIAVWLILERRTELKLIDSIKPDINQLDMLMLKNRLDHWKKEVRLNGYNPIIYINYRK</sequence>
<dbReference type="Pfam" id="PF19614">
    <property type="entry name" value="DUF6119"/>
    <property type="match status" value="1"/>
</dbReference>
<evidence type="ECO:0000313" key="2">
    <source>
        <dbReference type="Proteomes" id="UP000288623"/>
    </source>
</evidence>
<reference evidence="1 2" key="1">
    <citation type="submission" date="2014-11" db="EMBL/GenBank/DDBJ databases">
        <title>Genome sequence and analysis of novel Kurthia sp.</title>
        <authorList>
            <person name="Lawson J.N."/>
            <person name="Gonzalez J.E."/>
            <person name="Rinauldi L."/>
            <person name="Xuan Z."/>
            <person name="Firman A."/>
            <person name="Shaddox L."/>
            <person name="Trudeau A."/>
            <person name="Shah S."/>
            <person name="Reiman D."/>
        </authorList>
    </citation>
    <scope>NUCLEOTIDE SEQUENCE [LARGE SCALE GENOMIC DNA]</scope>
    <source>
        <strain evidence="1 2">3B1D</strain>
    </source>
</reference>
<proteinExistence type="predicted"/>
<comment type="caution">
    <text evidence="1">The sequence shown here is derived from an EMBL/GenBank/DDBJ whole genome shotgun (WGS) entry which is preliminary data.</text>
</comment>
<dbReference type="Proteomes" id="UP000288623">
    <property type="component" value="Unassembled WGS sequence"/>
</dbReference>
<organism evidence="1 2">
    <name type="scientific">Candidatus Kurthia intestinigallinarum</name>
    <dbReference type="NCBI Taxonomy" id="1562256"/>
    <lineage>
        <taxon>Bacteria</taxon>
        <taxon>Bacillati</taxon>
        <taxon>Bacillota</taxon>
        <taxon>Bacilli</taxon>
        <taxon>Bacillales</taxon>
        <taxon>Caryophanaceae</taxon>
        <taxon>Kurthia</taxon>
    </lineage>
</organism>